<evidence type="ECO:0000256" key="7">
    <source>
        <dbReference type="SAM" id="Coils"/>
    </source>
</evidence>
<dbReference type="PANTHER" id="PTHR45138:SF9">
    <property type="entry name" value="DIGUANYLATE CYCLASE DGCM-RELATED"/>
    <property type="match status" value="1"/>
</dbReference>
<dbReference type="InterPro" id="IPR012827">
    <property type="entry name" value="Hemerythrin_metal-bd"/>
</dbReference>
<dbReference type="CDD" id="cd01949">
    <property type="entry name" value="GGDEF"/>
    <property type="match status" value="1"/>
</dbReference>
<protein>
    <recommendedName>
        <fullName evidence="3">diguanylate cyclase</fullName>
        <ecNumber evidence="3">2.7.7.65</ecNumber>
    </recommendedName>
</protein>
<dbReference type="InterPro" id="IPR029787">
    <property type="entry name" value="Nucleotide_cyclase"/>
</dbReference>
<evidence type="ECO:0000313" key="9">
    <source>
        <dbReference type="EMBL" id="QFY43998.1"/>
    </source>
</evidence>
<keyword evidence="7" id="KW-0175">Coiled coil</keyword>
<evidence type="ECO:0000256" key="5">
    <source>
        <dbReference type="ARBA" id="ARBA00023004"/>
    </source>
</evidence>
<dbReference type="GO" id="GO:1902201">
    <property type="term" value="P:negative regulation of bacterial-type flagellum-dependent cell motility"/>
    <property type="evidence" value="ECO:0007669"/>
    <property type="project" value="TreeGrafter"/>
</dbReference>
<keyword evidence="5" id="KW-0408">Iron</keyword>
<comment type="cofactor">
    <cofactor evidence="1">
        <name>Mg(2+)</name>
        <dbReference type="ChEBI" id="CHEBI:18420"/>
    </cofactor>
</comment>
<evidence type="ECO:0000256" key="4">
    <source>
        <dbReference type="ARBA" id="ARBA00022723"/>
    </source>
</evidence>
<dbReference type="RefSeq" id="WP_153249968.1">
    <property type="nucleotide sequence ID" value="NZ_CP044205.1"/>
</dbReference>
<gene>
    <name evidence="9" type="ORF">F6R98_16305</name>
</gene>
<dbReference type="InParanoid" id="A0A5Q0BPI3"/>
<dbReference type="Pfam" id="PF01814">
    <property type="entry name" value="Hemerythrin"/>
    <property type="match status" value="1"/>
</dbReference>
<proteinExistence type="inferred from homology"/>
<dbReference type="SUPFAM" id="SSF55073">
    <property type="entry name" value="Nucleotide cyclase"/>
    <property type="match status" value="1"/>
</dbReference>
<dbReference type="NCBIfam" id="NF033749">
    <property type="entry name" value="bact_hemeryth"/>
    <property type="match status" value="1"/>
</dbReference>
<feature type="coiled-coil region" evidence="7">
    <location>
        <begin position="199"/>
        <end position="229"/>
    </location>
</feature>
<dbReference type="Gene3D" id="3.30.70.270">
    <property type="match status" value="1"/>
</dbReference>
<organism evidence="9 10">
    <name type="scientific">Candidatus Methylospira mobilis</name>
    <dbReference type="NCBI Taxonomy" id="1808979"/>
    <lineage>
        <taxon>Bacteria</taxon>
        <taxon>Pseudomonadati</taxon>
        <taxon>Pseudomonadota</taxon>
        <taxon>Gammaproteobacteria</taxon>
        <taxon>Methylococcales</taxon>
        <taxon>Methylococcaceae</taxon>
        <taxon>Candidatus Methylospira</taxon>
    </lineage>
</organism>
<dbReference type="FunCoup" id="A0A5Q0BPI3">
    <property type="interactions" value="142"/>
</dbReference>
<dbReference type="NCBIfam" id="TIGR02481">
    <property type="entry name" value="hemeryth_dom"/>
    <property type="match status" value="1"/>
</dbReference>
<feature type="domain" description="GGDEF" evidence="8">
    <location>
        <begin position="264"/>
        <end position="397"/>
    </location>
</feature>
<evidence type="ECO:0000259" key="8">
    <source>
        <dbReference type="PROSITE" id="PS50887"/>
    </source>
</evidence>
<dbReference type="OrthoDB" id="9813903at2"/>
<dbReference type="SUPFAM" id="SSF47188">
    <property type="entry name" value="Hemerythrin-like"/>
    <property type="match status" value="1"/>
</dbReference>
<keyword evidence="10" id="KW-1185">Reference proteome</keyword>
<comment type="similarity">
    <text evidence="2">Belongs to the hemerythrin family.</text>
</comment>
<accession>A0A5Q0BPI3</accession>
<reference evidence="9 10" key="1">
    <citation type="submission" date="2019-09" db="EMBL/GenBank/DDBJ databases">
        <title>Ecophysiology of the spiral-shaped methanotroph Methylospira mobilis as revealed by the complete genome sequence.</title>
        <authorList>
            <person name="Oshkin I.Y."/>
            <person name="Dedysh S.N."/>
            <person name="Miroshnikov K."/>
            <person name="Danilova O.V."/>
            <person name="Hakobyan A."/>
            <person name="Liesack W."/>
        </authorList>
    </citation>
    <scope>NUCLEOTIDE SEQUENCE [LARGE SCALE GENOMIC DNA]</scope>
    <source>
        <strain evidence="9 10">Shm1</strain>
    </source>
</reference>
<dbReference type="InterPro" id="IPR043128">
    <property type="entry name" value="Rev_trsase/Diguanyl_cyclase"/>
</dbReference>
<evidence type="ECO:0000256" key="3">
    <source>
        <dbReference type="ARBA" id="ARBA00012528"/>
    </source>
</evidence>
<keyword evidence="4" id="KW-0479">Metal-binding</keyword>
<dbReference type="Pfam" id="PF00990">
    <property type="entry name" value="GGDEF"/>
    <property type="match status" value="1"/>
</dbReference>
<evidence type="ECO:0000256" key="2">
    <source>
        <dbReference type="ARBA" id="ARBA00010587"/>
    </source>
</evidence>
<dbReference type="EMBL" id="CP044205">
    <property type="protein sequence ID" value="QFY43998.1"/>
    <property type="molecule type" value="Genomic_DNA"/>
</dbReference>
<dbReference type="Gene3D" id="1.20.120.50">
    <property type="entry name" value="Hemerythrin-like"/>
    <property type="match status" value="1"/>
</dbReference>
<comment type="catalytic activity">
    <reaction evidence="6">
        <text>2 GTP = 3',3'-c-di-GMP + 2 diphosphate</text>
        <dbReference type="Rhea" id="RHEA:24898"/>
        <dbReference type="ChEBI" id="CHEBI:33019"/>
        <dbReference type="ChEBI" id="CHEBI:37565"/>
        <dbReference type="ChEBI" id="CHEBI:58805"/>
        <dbReference type="EC" id="2.7.7.65"/>
    </reaction>
</comment>
<dbReference type="EC" id="2.7.7.65" evidence="3"/>
<dbReference type="InterPro" id="IPR000160">
    <property type="entry name" value="GGDEF_dom"/>
</dbReference>
<dbReference type="SMART" id="SM00267">
    <property type="entry name" value="GGDEF"/>
    <property type="match status" value="1"/>
</dbReference>
<dbReference type="KEGG" id="mmob:F6R98_16305"/>
<dbReference type="Proteomes" id="UP000325755">
    <property type="component" value="Chromosome"/>
</dbReference>
<dbReference type="AlphaFoldDB" id="A0A5Q0BPI3"/>
<dbReference type="InterPro" id="IPR050469">
    <property type="entry name" value="Diguanylate_Cyclase"/>
</dbReference>
<dbReference type="InterPro" id="IPR012312">
    <property type="entry name" value="Hemerythrin-like"/>
</dbReference>
<evidence type="ECO:0000313" key="10">
    <source>
        <dbReference type="Proteomes" id="UP000325755"/>
    </source>
</evidence>
<dbReference type="CDD" id="cd12107">
    <property type="entry name" value="Hemerythrin"/>
    <property type="match status" value="1"/>
</dbReference>
<evidence type="ECO:0000256" key="6">
    <source>
        <dbReference type="ARBA" id="ARBA00034247"/>
    </source>
</evidence>
<name>A0A5Q0BPI3_9GAMM</name>
<dbReference type="PANTHER" id="PTHR45138">
    <property type="entry name" value="REGULATORY COMPONENTS OF SENSORY TRANSDUCTION SYSTEM"/>
    <property type="match status" value="1"/>
</dbReference>
<evidence type="ECO:0000256" key="1">
    <source>
        <dbReference type="ARBA" id="ARBA00001946"/>
    </source>
</evidence>
<dbReference type="InterPro" id="IPR035938">
    <property type="entry name" value="Hemerythrin-like_sf"/>
</dbReference>
<sequence>MESFRWDKHFETGLSDVDDQHHRLVDLINRFGDILNESGSVLSESIDGVLDELAAYTEYHFTEEETMMAEVGVDERHVTAQSKAHAAFLDEISAMRGGVTHDIKAAENLLKFLTHWLAYHILGTDQAMARQVAAIQGGMPPAEAYDAEERFSTGAMEPILVAMDGLFHQVTERNRNLAELNLTLEAKVQERTQALFEANQRLVSVISNLEAEKEESQRLSRELSVANRQLEAMAMTDILTGLPNRRHAAACLEQEWASAVWENIPLVCIMIDADGFKDINDLYGHDAGDVVLTALAEELKSAVRNDDIVCRIGGDEFLIICPRTALEGGMQVAAQVRLAVAAMRVKAGLGTWLGSISVGVAEFRNNMESFNALLNMADDGLYQAKRDGRNRVASVQV</sequence>
<dbReference type="NCBIfam" id="TIGR00254">
    <property type="entry name" value="GGDEF"/>
    <property type="match status" value="1"/>
</dbReference>
<dbReference type="GO" id="GO:0005886">
    <property type="term" value="C:plasma membrane"/>
    <property type="evidence" value="ECO:0007669"/>
    <property type="project" value="TreeGrafter"/>
</dbReference>
<dbReference type="GO" id="GO:0052621">
    <property type="term" value="F:diguanylate cyclase activity"/>
    <property type="evidence" value="ECO:0007669"/>
    <property type="project" value="UniProtKB-EC"/>
</dbReference>
<dbReference type="FunFam" id="3.30.70.270:FF:000001">
    <property type="entry name" value="Diguanylate cyclase domain protein"/>
    <property type="match status" value="1"/>
</dbReference>
<dbReference type="PROSITE" id="PS50887">
    <property type="entry name" value="GGDEF"/>
    <property type="match status" value="1"/>
</dbReference>
<dbReference type="GO" id="GO:0043709">
    <property type="term" value="P:cell adhesion involved in single-species biofilm formation"/>
    <property type="evidence" value="ECO:0007669"/>
    <property type="project" value="TreeGrafter"/>
</dbReference>
<dbReference type="GO" id="GO:0046872">
    <property type="term" value="F:metal ion binding"/>
    <property type="evidence" value="ECO:0007669"/>
    <property type="project" value="UniProtKB-KW"/>
</dbReference>